<comment type="caution">
    <text evidence="8">The sequence shown here is derived from an EMBL/GenBank/DDBJ whole genome shotgun (WGS) entry which is preliminary data.</text>
</comment>
<dbReference type="EMBL" id="JAPXFL010000003">
    <property type="protein sequence ID" value="KAK9509350.1"/>
    <property type="molecule type" value="Genomic_DNA"/>
</dbReference>
<organism evidence="8 9">
    <name type="scientific">Rhynocoris fuscipes</name>
    <dbReference type="NCBI Taxonomy" id="488301"/>
    <lineage>
        <taxon>Eukaryota</taxon>
        <taxon>Metazoa</taxon>
        <taxon>Ecdysozoa</taxon>
        <taxon>Arthropoda</taxon>
        <taxon>Hexapoda</taxon>
        <taxon>Insecta</taxon>
        <taxon>Pterygota</taxon>
        <taxon>Neoptera</taxon>
        <taxon>Paraneoptera</taxon>
        <taxon>Hemiptera</taxon>
        <taxon>Heteroptera</taxon>
        <taxon>Panheteroptera</taxon>
        <taxon>Cimicomorpha</taxon>
        <taxon>Reduviidae</taxon>
        <taxon>Harpactorinae</taxon>
        <taxon>Harpactorini</taxon>
        <taxon>Rhynocoris</taxon>
    </lineage>
</organism>
<name>A0AAW1DI35_9HEMI</name>
<evidence type="ECO:0000256" key="2">
    <source>
        <dbReference type="ARBA" id="ARBA00022434"/>
    </source>
</evidence>
<dbReference type="Pfam" id="PF00210">
    <property type="entry name" value="Ferritin"/>
    <property type="match status" value="1"/>
</dbReference>
<dbReference type="SUPFAM" id="SSF47240">
    <property type="entry name" value="Ferritin-like"/>
    <property type="match status" value="1"/>
</dbReference>
<keyword evidence="4 5" id="KW-0408">Iron</keyword>
<keyword evidence="6" id="KW-0732">Signal</keyword>
<keyword evidence="3 5" id="KW-0479">Metal-binding</keyword>
<proteinExistence type="inferred from homology"/>
<dbReference type="InterPro" id="IPR009078">
    <property type="entry name" value="Ferritin-like_SF"/>
</dbReference>
<evidence type="ECO:0000313" key="9">
    <source>
        <dbReference type="Proteomes" id="UP001461498"/>
    </source>
</evidence>
<sequence>MNAFILISFAFIGLSNAEFCFNDVHTLCASKGIDSEMFNCNANFSGVEQVKTDLQQYVKQHLSQSFQYLLMSTNFGDYEKNRLGFSKLYRKLSDSTWDDAIDLIKYITKRGGTMQFDVEAPPEPNRALTNNTNMNMHELESLSRALDMYKSLAEKAHHIHSEVTRRKVTYHDAETLSYLENKFVHKHADTIRDLAGYTNDLGSMLKDTADSSLSVYLFDEYLQKTV</sequence>
<dbReference type="InterPro" id="IPR008331">
    <property type="entry name" value="Ferritin_DPS_dom"/>
</dbReference>
<comment type="function">
    <text evidence="5">Stores iron in a soluble, non-toxic, readily available form. Important for iron homeostasis. Iron is taken up in the ferrous form and deposited as ferric hydroxides after oxidation.</text>
</comment>
<gene>
    <name evidence="8" type="ORF">O3M35_006688</name>
</gene>
<dbReference type="PROSITE" id="PS50905">
    <property type="entry name" value="FERRITIN_LIKE"/>
    <property type="match status" value="1"/>
</dbReference>
<evidence type="ECO:0000256" key="1">
    <source>
        <dbReference type="ARBA" id="ARBA00007513"/>
    </source>
</evidence>
<dbReference type="Proteomes" id="UP001461498">
    <property type="component" value="Unassembled WGS sequence"/>
</dbReference>
<evidence type="ECO:0000256" key="4">
    <source>
        <dbReference type="ARBA" id="ARBA00023004"/>
    </source>
</evidence>
<dbReference type="Gene3D" id="1.20.1260.10">
    <property type="match status" value="1"/>
</dbReference>
<evidence type="ECO:0000259" key="7">
    <source>
        <dbReference type="PROSITE" id="PS50905"/>
    </source>
</evidence>
<dbReference type="AlphaFoldDB" id="A0AAW1DI35"/>
<dbReference type="GO" id="GO:0008198">
    <property type="term" value="F:ferrous iron binding"/>
    <property type="evidence" value="ECO:0007669"/>
    <property type="project" value="TreeGrafter"/>
</dbReference>
<keyword evidence="9" id="KW-1185">Reference proteome</keyword>
<evidence type="ECO:0000256" key="3">
    <source>
        <dbReference type="ARBA" id="ARBA00022723"/>
    </source>
</evidence>
<dbReference type="GO" id="GO:0006826">
    <property type="term" value="P:iron ion transport"/>
    <property type="evidence" value="ECO:0007669"/>
    <property type="project" value="InterPro"/>
</dbReference>
<dbReference type="GO" id="GO:0006879">
    <property type="term" value="P:intracellular iron ion homeostasis"/>
    <property type="evidence" value="ECO:0007669"/>
    <property type="project" value="UniProtKB-KW"/>
</dbReference>
<reference evidence="8 9" key="1">
    <citation type="submission" date="2022-12" db="EMBL/GenBank/DDBJ databases">
        <title>Chromosome-level genome assembly of true bugs.</title>
        <authorList>
            <person name="Ma L."/>
            <person name="Li H."/>
        </authorList>
    </citation>
    <scope>NUCLEOTIDE SEQUENCE [LARGE SCALE GENOMIC DNA]</scope>
    <source>
        <strain evidence="8">Lab_2022b</strain>
    </source>
</reference>
<evidence type="ECO:0000313" key="8">
    <source>
        <dbReference type="EMBL" id="KAK9509350.1"/>
    </source>
</evidence>
<dbReference type="GO" id="GO:0008199">
    <property type="term" value="F:ferric iron binding"/>
    <property type="evidence" value="ECO:0007669"/>
    <property type="project" value="InterPro"/>
</dbReference>
<feature type="domain" description="Ferritin-like diiron" evidence="7">
    <location>
        <begin position="44"/>
        <end position="205"/>
    </location>
</feature>
<accession>A0AAW1DI35</accession>
<keyword evidence="2 5" id="KW-0409">Iron storage</keyword>
<dbReference type="PANTHER" id="PTHR11431">
    <property type="entry name" value="FERRITIN"/>
    <property type="match status" value="1"/>
</dbReference>
<dbReference type="InterPro" id="IPR009040">
    <property type="entry name" value="Ferritin-like_diiron"/>
</dbReference>
<dbReference type="InterPro" id="IPR001519">
    <property type="entry name" value="Ferritin"/>
</dbReference>
<evidence type="ECO:0000256" key="6">
    <source>
        <dbReference type="SAM" id="SignalP"/>
    </source>
</evidence>
<comment type="similarity">
    <text evidence="1 5">Belongs to the ferritin family.</text>
</comment>
<evidence type="ECO:0000256" key="5">
    <source>
        <dbReference type="RuleBase" id="RU361145"/>
    </source>
</evidence>
<dbReference type="PANTHER" id="PTHR11431:SF51">
    <property type="entry name" value="FERRITIN"/>
    <property type="match status" value="1"/>
</dbReference>
<feature type="chain" id="PRO_5043396404" description="Ferritin" evidence="6">
    <location>
        <begin position="18"/>
        <end position="226"/>
    </location>
</feature>
<feature type="signal peptide" evidence="6">
    <location>
        <begin position="1"/>
        <end position="17"/>
    </location>
</feature>
<dbReference type="GO" id="GO:0005737">
    <property type="term" value="C:cytoplasm"/>
    <property type="evidence" value="ECO:0007669"/>
    <property type="project" value="TreeGrafter"/>
</dbReference>
<protein>
    <recommendedName>
        <fullName evidence="5">Ferritin</fullName>
    </recommendedName>
</protein>
<dbReference type="InterPro" id="IPR012347">
    <property type="entry name" value="Ferritin-like"/>
</dbReference>
<dbReference type="CDD" id="cd01056">
    <property type="entry name" value="Euk_Ferritin"/>
    <property type="match status" value="1"/>
</dbReference>